<proteinExistence type="inferred from homology"/>
<evidence type="ECO:0000313" key="8">
    <source>
        <dbReference type="EMBL" id="TXX67593.1"/>
    </source>
</evidence>
<reference evidence="6 10" key="2">
    <citation type="journal article" date="2017" name="Emerg. Infect. Dis.">
        <title>Carbapenemase VCC-1-Producing Vibrio cholerae in Coastal Waters of Germany.</title>
        <authorList>
            <person name="Hammerl J.A."/>
            <person name="Jackel C."/>
            <person name="Bortolaia V."/>
            <person name="Schwartz K."/>
            <person name="Bier N."/>
            <person name="Hendriksen R.S."/>
            <person name="Guerra B."/>
            <person name="Strauch E."/>
        </authorList>
    </citation>
    <scope>NUCLEOTIDE SEQUENCE [LARGE SCALE GENOMIC DNA]</scope>
    <source>
        <strain evidence="6 10">VN-2825</strain>
    </source>
</reference>
<dbReference type="OMA" id="DLKWVVM"/>
<dbReference type="Proteomes" id="UP000471242">
    <property type="component" value="Unassembled WGS sequence"/>
</dbReference>
<gene>
    <name evidence="1 2" type="primary">smg</name>
    <name evidence="6" type="ORF">BC353_12095</name>
    <name evidence="5" type="ORF">D6U24_16965</name>
    <name evidence="2" type="ORF">ERS013201_02709</name>
    <name evidence="7" type="ORF">EYB64_10700</name>
    <name evidence="3" type="ORF">F0M16_17555</name>
    <name evidence="8" type="ORF">FXF03_00360</name>
    <name evidence="4" type="ORF">KIN13_15170</name>
</gene>
<dbReference type="EMBL" id="QZRB01000027">
    <property type="protein sequence ID" value="MVD25039.1"/>
    <property type="molecule type" value="Genomic_DNA"/>
</dbReference>
<dbReference type="Proteomes" id="UP000046067">
    <property type="component" value="Unassembled WGS sequence"/>
</dbReference>
<evidence type="ECO:0000313" key="2">
    <source>
        <dbReference type="EMBL" id="CSC46802.1"/>
    </source>
</evidence>
<dbReference type="Proteomes" id="UP001196338">
    <property type="component" value="Unassembled WGS sequence"/>
</dbReference>
<reference evidence="3 12" key="6">
    <citation type="submission" date="2019-09" db="EMBL/GenBank/DDBJ databases">
        <authorList>
            <person name="Kritzky A."/>
            <person name="Schelkanova E.Y."/>
            <person name="Alkhova Z.V."/>
            <person name="Smirnova N.I."/>
        </authorList>
    </citation>
    <scope>NUCLEOTIDE SEQUENCE [LARGE SCALE GENOMIC DNA]</scope>
    <source>
        <strain evidence="3 12">M1526</strain>
    </source>
</reference>
<evidence type="ECO:0000313" key="4">
    <source>
        <dbReference type="EMBL" id="MBS7674758.1"/>
    </source>
</evidence>
<dbReference type="Proteomes" id="UP000323819">
    <property type="component" value="Unassembled WGS sequence"/>
</dbReference>
<dbReference type="Pfam" id="PF04361">
    <property type="entry name" value="DUF494"/>
    <property type="match status" value="1"/>
</dbReference>
<evidence type="ECO:0000313" key="5">
    <source>
        <dbReference type="EMBL" id="MVD25039.1"/>
    </source>
</evidence>
<sequence length="158" mass="18468">MMMDILMYLFETYVHSDADLQVDQDQLEDELLRAGFHQKDIYKALHWLEELAALQQTDAQTAIAKSAPTSMRIYAPEEIERLDLESRGFLLFLEHINVLTPETREMVIDRVMGLETDEFELDDLKWIILMVLFNVPGNENAYTVMEELLYSKEQGILH</sequence>
<evidence type="ECO:0000313" key="14">
    <source>
        <dbReference type="Proteomes" id="UP000471242"/>
    </source>
</evidence>
<dbReference type="EMBL" id="SISP01000016">
    <property type="protein sequence ID" value="TBM42079.1"/>
    <property type="molecule type" value="Genomic_DNA"/>
</dbReference>
<dbReference type="EMBL" id="MCBA01000137">
    <property type="protein sequence ID" value="RGP88117.1"/>
    <property type="molecule type" value="Genomic_DNA"/>
</dbReference>
<evidence type="ECO:0000313" key="12">
    <source>
        <dbReference type="Proteomes" id="UP000323225"/>
    </source>
</evidence>
<dbReference type="InterPro" id="IPR007456">
    <property type="entry name" value="Smg"/>
</dbReference>
<dbReference type="GeneID" id="88785615"/>
<reference evidence="4" key="7">
    <citation type="submission" date="2021-05" db="EMBL/GenBank/DDBJ databases">
        <authorList>
            <person name="Stine C."/>
        </authorList>
    </citation>
    <scope>NUCLEOTIDE SEQUENCE</scope>
    <source>
        <strain evidence="4">TDS0091212</strain>
    </source>
</reference>
<reference evidence="8 13" key="5">
    <citation type="submission" date="2019-06" db="EMBL/GenBank/DDBJ databases">
        <title>Vibrio cholerae phylogeny based on whole-genome sequencing reveals genetic diversity and population strucutre.</title>
        <authorList>
            <person name="Zhiqiu Y."/>
            <person name="Bin L."/>
            <person name="Lingyan J."/>
        </authorList>
    </citation>
    <scope>NUCLEOTIDE SEQUENCE [LARGE SCALE GENOMIC DNA]</scope>
    <source>
        <strain evidence="8 13">N2814</strain>
    </source>
</reference>
<dbReference type="PANTHER" id="PTHR38692:SF1">
    <property type="entry name" value="PROTEIN SMG"/>
    <property type="match status" value="1"/>
</dbReference>
<dbReference type="PANTHER" id="PTHR38692">
    <property type="entry name" value="PROTEIN SMG"/>
    <property type="match status" value="1"/>
</dbReference>
<evidence type="ECO:0000313" key="7">
    <source>
        <dbReference type="EMBL" id="TBM42079.1"/>
    </source>
</evidence>
<protein>
    <recommendedName>
        <fullName evidence="1">Protein Smg homolog</fullName>
    </recommendedName>
</protein>
<dbReference type="Proteomes" id="UP000266701">
    <property type="component" value="Unassembled WGS sequence"/>
</dbReference>
<dbReference type="AlphaFoldDB" id="A0A0F0B8T7"/>
<evidence type="ECO:0000313" key="11">
    <source>
        <dbReference type="Proteomes" id="UP000294145"/>
    </source>
</evidence>
<evidence type="ECO:0000313" key="9">
    <source>
        <dbReference type="Proteomes" id="UP000046067"/>
    </source>
</evidence>
<evidence type="ECO:0000313" key="13">
    <source>
        <dbReference type="Proteomes" id="UP000323819"/>
    </source>
</evidence>
<dbReference type="SMR" id="A0A0F0B8T7"/>
<dbReference type="EMBL" id="VUAA01000021">
    <property type="protein sequence ID" value="KAA1253496.1"/>
    <property type="molecule type" value="Genomic_DNA"/>
</dbReference>
<accession>A0A0F0B8T7</accession>
<dbReference type="RefSeq" id="WP_000979769.1">
    <property type="nucleotide sequence ID" value="NZ_AP018677.1"/>
</dbReference>
<dbReference type="Proteomes" id="UP000294145">
    <property type="component" value="Unassembled WGS sequence"/>
</dbReference>
<reference evidence="2 9" key="1">
    <citation type="submission" date="2015-07" db="EMBL/GenBank/DDBJ databases">
        <authorList>
            <consortium name="Pathogen Informatics"/>
        </authorList>
    </citation>
    <scope>NUCLEOTIDE SEQUENCE [LARGE SCALE GENOMIC DNA]</scope>
    <source>
        <strain evidence="2 9">A325</strain>
    </source>
</reference>
<organism evidence="7 11">
    <name type="scientific">Vibrio cholerae</name>
    <dbReference type="NCBI Taxonomy" id="666"/>
    <lineage>
        <taxon>Bacteria</taxon>
        <taxon>Pseudomonadati</taxon>
        <taxon>Pseudomonadota</taxon>
        <taxon>Gammaproteobacteria</taxon>
        <taxon>Vibrionales</taxon>
        <taxon>Vibrionaceae</taxon>
        <taxon>Vibrio</taxon>
    </lineage>
</organism>
<reference evidence="7 11" key="4">
    <citation type="submission" date="2019-02" db="EMBL/GenBank/DDBJ databases">
        <title>Genomic plasticity associated with the antimicrobial resistance in Vibrio cholerae.</title>
        <authorList>
            <person name="Verma J."/>
            <person name="Bag S."/>
            <person name="Saha B."/>
            <person name="Kumar P."/>
            <person name="Ghosh T.S."/>
            <person name="Dayal M."/>
            <person name="Senapati T."/>
            <person name="Mehra S."/>
            <person name="Dey P."/>
            <person name="Desigamani A."/>
            <person name="Kumar D."/>
            <person name="Rana P."/>
            <person name="Kumar B."/>
            <person name="Maiti T.K."/>
            <person name="Sharma N.C."/>
            <person name="Bhadra R.K."/>
            <person name="Mutreja A."/>
            <person name="Nair G.B."/>
            <person name="Ramamurthy T."/>
            <person name="Das B."/>
        </authorList>
    </citation>
    <scope>NUCLEOTIDE SEQUENCE [LARGE SCALE GENOMIC DNA]</scope>
    <source>
        <strain evidence="7 11">IDH06781</strain>
    </source>
</reference>
<dbReference type="EMBL" id="VSIJ01000001">
    <property type="protein sequence ID" value="TXX67593.1"/>
    <property type="molecule type" value="Genomic_DNA"/>
</dbReference>
<evidence type="ECO:0000313" key="6">
    <source>
        <dbReference type="EMBL" id="RGP88117.1"/>
    </source>
</evidence>
<evidence type="ECO:0000313" key="3">
    <source>
        <dbReference type="EMBL" id="KAA1253496.1"/>
    </source>
</evidence>
<evidence type="ECO:0000313" key="10">
    <source>
        <dbReference type="Proteomes" id="UP000266701"/>
    </source>
</evidence>
<comment type="similarity">
    <text evidence="1">Belongs to the Smg family.</text>
</comment>
<dbReference type="NCBIfam" id="NF002897">
    <property type="entry name" value="PRK03430.1"/>
    <property type="match status" value="1"/>
</dbReference>
<dbReference type="Proteomes" id="UP000323225">
    <property type="component" value="Unassembled WGS sequence"/>
</dbReference>
<name>A0A0F0B8T7_VIBCL</name>
<reference evidence="4" key="8">
    <citation type="submission" date="2023-08" db="EMBL/GenBank/DDBJ databases">
        <title>Vibrio cholerae Outbreaks in Tanzania Exemplify Founder Flush: Simultaneous Increases in Population Size and Genetic Diversity.</title>
        <authorList>
            <person name="Debes A.K."/>
            <person name="Mohammed A."/>
            <person name="Maseke I."/>
            <person name="Almeida M."/>
            <person name="Li S."/>
            <person name="Matimba H."/>
            <person name="Joachim A."/>
            <person name="Mizinduko M."/>
            <person name="Nyanga S."/>
            <person name="Kelly M."/>
            <person name="Kachwamba Y."/>
            <person name="Schaffer A.M."/>
            <person name="Nyanga A.S."/>
            <person name="Mghamba J."/>
            <person name="Mosha F.S."/>
            <person name="Sack D.A."/>
            <person name="Stine O.C."/>
        </authorList>
    </citation>
    <scope>NUCLEOTIDE SEQUENCE</scope>
    <source>
        <strain evidence="4">TDS0091212</strain>
    </source>
</reference>
<reference evidence="5 14" key="3">
    <citation type="submission" date="2018-09" db="EMBL/GenBank/DDBJ databases">
        <title>Genomic epidemiology reveals two lineages of Vibrio cholerae that can cause global cholera epidemics despite absence of cholera toxin gene.</title>
        <authorList>
            <person name="Wang H."/>
            <person name="Zen W."/>
            <person name="Yu H."/>
            <person name="Zhang W."/>
            <person name="Pan J."/>
            <person name="Yang C."/>
            <person name="Cui Y."/>
        </authorList>
    </citation>
    <scope>NUCLEOTIDE SEQUENCE [LARGE SCALE GENOMIC DNA]</scope>
    <source>
        <strain evidence="5 14">00-1_S85</strain>
    </source>
</reference>
<dbReference type="EMBL" id="CWQJ01000018">
    <property type="protein sequence ID" value="CSC46802.1"/>
    <property type="molecule type" value="Genomic_DNA"/>
</dbReference>
<dbReference type="HAMAP" id="MF_00598">
    <property type="entry name" value="Smg"/>
    <property type="match status" value="1"/>
</dbReference>
<dbReference type="EMBL" id="JAHBND010000600">
    <property type="protein sequence ID" value="MBS7674758.1"/>
    <property type="molecule type" value="Genomic_DNA"/>
</dbReference>
<evidence type="ECO:0000256" key="1">
    <source>
        <dbReference type="HAMAP-Rule" id="MF_00598"/>
    </source>
</evidence>